<dbReference type="InterPro" id="IPR007110">
    <property type="entry name" value="Ig-like_dom"/>
</dbReference>
<keyword evidence="4" id="KW-0325">Glycoprotein</keyword>
<dbReference type="InterPro" id="IPR003599">
    <property type="entry name" value="Ig_sub"/>
</dbReference>
<evidence type="ECO:0000313" key="8">
    <source>
        <dbReference type="EMBL" id="KAK7485509.1"/>
    </source>
</evidence>
<evidence type="ECO:0000313" key="9">
    <source>
        <dbReference type="Proteomes" id="UP001519460"/>
    </source>
</evidence>
<keyword evidence="3" id="KW-1015">Disulfide bond</keyword>
<evidence type="ECO:0000259" key="7">
    <source>
        <dbReference type="PROSITE" id="PS50835"/>
    </source>
</evidence>
<feature type="domain" description="Ig-like" evidence="7">
    <location>
        <begin position="196"/>
        <end position="284"/>
    </location>
</feature>
<evidence type="ECO:0000256" key="2">
    <source>
        <dbReference type="ARBA" id="ARBA00023136"/>
    </source>
</evidence>
<evidence type="ECO:0000256" key="5">
    <source>
        <dbReference type="ARBA" id="ARBA00023319"/>
    </source>
</evidence>
<feature type="non-terminal residue" evidence="8">
    <location>
        <position position="669"/>
    </location>
</feature>
<organism evidence="8 9">
    <name type="scientific">Batillaria attramentaria</name>
    <dbReference type="NCBI Taxonomy" id="370345"/>
    <lineage>
        <taxon>Eukaryota</taxon>
        <taxon>Metazoa</taxon>
        <taxon>Spiralia</taxon>
        <taxon>Lophotrochozoa</taxon>
        <taxon>Mollusca</taxon>
        <taxon>Gastropoda</taxon>
        <taxon>Caenogastropoda</taxon>
        <taxon>Sorbeoconcha</taxon>
        <taxon>Cerithioidea</taxon>
        <taxon>Batillariidae</taxon>
        <taxon>Batillaria</taxon>
    </lineage>
</organism>
<dbReference type="EMBL" id="JACVVK020000193">
    <property type="protein sequence ID" value="KAK7485509.1"/>
    <property type="molecule type" value="Genomic_DNA"/>
</dbReference>
<evidence type="ECO:0000256" key="3">
    <source>
        <dbReference type="ARBA" id="ARBA00023157"/>
    </source>
</evidence>
<feature type="region of interest" description="Disordered" evidence="6">
    <location>
        <begin position="558"/>
        <end position="581"/>
    </location>
</feature>
<evidence type="ECO:0000256" key="1">
    <source>
        <dbReference type="ARBA" id="ARBA00004479"/>
    </source>
</evidence>
<name>A0ABD0KEC6_9CAEN</name>
<dbReference type="GO" id="GO:0016020">
    <property type="term" value="C:membrane"/>
    <property type="evidence" value="ECO:0007669"/>
    <property type="project" value="UniProtKB-SubCell"/>
</dbReference>
<keyword evidence="5" id="KW-0393">Immunoglobulin domain</keyword>
<gene>
    <name evidence="8" type="ORF">BaRGS_00023197</name>
</gene>
<feature type="compositionally biased region" description="Polar residues" evidence="6">
    <location>
        <begin position="650"/>
        <end position="662"/>
    </location>
</feature>
<protein>
    <recommendedName>
        <fullName evidence="7">Ig-like domain-containing protein</fullName>
    </recommendedName>
</protein>
<dbReference type="Gene3D" id="2.60.40.10">
    <property type="entry name" value="Immunoglobulins"/>
    <property type="match status" value="5"/>
</dbReference>
<keyword evidence="2" id="KW-0472">Membrane</keyword>
<feature type="non-terminal residue" evidence="8">
    <location>
        <position position="1"/>
    </location>
</feature>
<feature type="region of interest" description="Disordered" evidence="6">
    <location>
        <begin position="623"/>
        <end position="669"/>
    </location>
</feature>
<reference evidence="8 9" key="1">
    <citation type="journal article" date="2023" name="Sci. Data">
        <title>Genome assembly of the Korean intertidal mud-creeper Batillaria attramentaria.</title>
        <authorList>
            <person name="Patra A.K."/>
            <person name="Ho P.T."/>
            <person name="Jun S."/>
            <person name="Lee S.J."/>
            <person name="Kim Y."/>
            <person name="Won Y.J."/>
        </authorList>
    </citation>
    <scope>NUCLEOTIDE SEQUENCE [LARGE SCALE GENOMIC DNA]</scope>
    <source>
        <strain evidence="8">Wonlab-2016</strain>
    </source>
</reference>
<evidence type="ECO:0000256" key="6">
    <source>
        <dbReference type="SAM" id="MobiDB-lite"/>
    </source>
</evidence>
<dbReference type="InterPro" id="IPR036179">
    <property type="entry name" value="Ig-like_dom_sf"/>
</dbReference>
<dbReference type="PANTHER" id="PTHR11640">
    <property type="entry name" value="NEPHRIN"/>
    <property type="match status" value="1"/>
</dbReference>
<dbReference type="SMART" id="SM00409">
    <property type="entry name" value="IG"/>
    <property type="match status" value="3"/>
</dbReference>
<dbReference type="AlphaFoldDB" id="A0ABD0KEC6"/>
<keyword evidence="9" id="KW-1185">Reference proteome</keyword>
<proteinExistence type="predicted"/>
<comment type="subcellular location">
    <subcellularLocation>
        <location evidence="1">Membrane</location>
        <topology evidence="1">Single-pass type I membrane protein</topology>
    </subcellularLocation>
</comment>
<dbReference type="SUPFAM" id="SSF48726">
    <property type="entry name" value="Immunoglobulin"/>
    <property type="match status" value="5"/>
</dbReference>
<dbReference type="InterPro" id="IPR013783">
    <property type="entry name" value="Ig-like_fold"/>
</dbReference>
<comment type="caution">
    <text evidence="8">The sequence shown here is derived from an EMBL/GenBank/DDBJ whole genome shotgun (WGS) entry which is preliminary data.</text>
</comment>
<dbReference type="Pfam" id="PF13927">
    <property type="entry name" value="Ig_3"/>
    <property type="match status" value="1"/>
</dbReference>
<feature type="domain" description="Ig-like" evidence="7">
    <location>
        <begin position="2"/>
        <end position="88"/>
    </location>
</feature>
<dbReference type="PROSITE" id="PS50835">
    <property type="entry name" value="IG_LIKE"/>
    <property type="match status" value="4"/>
</dbReference>
<dbReference type="InterPro" id="IPR051275">
    <property type="entry name" value="Cell_adhesion_signaling"/>
</dbReference>
<accession>A0ABD0KEC6</accession>
<feature type="domain" description="Ig-like" evidence="7">
    <location>
        <begin position="295"/>
        <end position="465"/>
    </location>
</feature>
<dbReference type="Proteomes" id="UP001519460">
    <property type="component" value="Unassembled WGS sequence"/>
</dbReference>
<evidence type="ECO:0000256" key="4">
    <source>
        <dbReference type="ARBA" id="ARBA00023180"/>
    </source>
</evidence>
<feature type="domain" description="Ig-like" evidence="7">
    <location>
        <begin position="95"/>
        <end position="171"/>
    </location>
</feature>
<sequence length="669" mass="73128">GPSQVSVSGPSLPFDTDGRQKMTLHCTVPASTYNPSLTYAWRRLPSNTVVSTTSSFTFTVTPQDDGKQIQCTASNSQYSELQAHDTFTLDVNYPPTAAPTIANYNDILYAGDTLTLTCTVRGGKPVVRQVNFICDDKADGSDVVRQDDVSSSITLTGLVPANDGDDCTCSADWKTYGWYTLTAHRRLVVYYKPSSPDIQAANGTSYPFIAGETTNASLVCESSDHGNPAASYTWPQTGGGHTWTDSQGRGRLTFDLLTPSHSGKQVTCHASNNYTEHKQDPVVDGSFHLQVYYHPIISMDPRADSNNCYLTFDRRSCEVTEGQGLHINCTSHSNPSPVSTVWTKDGSNVASGSMLTIDVTNRTVHTDQTVRSHLTVNSQPHNVTVNESDTVYMECRADGRPTPTMRLVNTDSGQEKNYTDGGHVTLEDRDSWLTYTLYHADCQDAGTYRCTAGNDVSKPRRDSINALPSANYRGTPVHLPFDVVAHPVPDTFQLSYLGTIDSGVGSVTDVPHSHLTITCSPTQAVYIATCNITVKNMTESDAGFYNVRIGNAYGYGDIRAPNNGGNKRRRSEHWRYSGGDSGGDDCSFCCHGNRFLPVGMATALDTSMCWSDDVNRGQMVEMDSVEDAAETQPPSVYEDLKRRDMDLPSEYSQLSKRTSYANVGSGYEK</sequence>
<dbReference type="PANTHER" id="PTHR11640:SF164">
    <property type="entry name" value="MAM DOMAIN-CONTAINING GLYCOSYLPHOSPHATIDYLINOSITOL ANCHOR PROTEIN 1"/>
    <property type="match status" value="1"/>
</dbReference>